<dbReference type="InterPro" id="IPR027785">
    <property type="entry name" value="UvrD-like_helicase_C"/>
</dbReference>
<keyword evidence="5" id="KW-1185">Reference proteome</keyword>
<accession>A0AAN4VYJ2</accession>
<dbReference type="RefSeq" id="WP_338237643.1">
    <property type="nucleotide sequence ID" value="NZ_BQKE01000001.1"/>
</dbReference>
<reference evidence="4 5" key="1">
    <citation type="submission" date="2021-12" db="EMBL/GenBank/DDBJ databases">
        <title>Genome sequencing of bacteria with rrn-lacking chromosome and rrn-plasmid.</title>
        <authorList>
            <person name="Anda M."/>
            <person name="Iwasaki W."/>
        </authorList>
    </citation>
    <scope>NUCLEOTIDE SEQUENCE [LARGE SCALE GENOMIC DNA]</scope>
    <source>
        <strain evidence="4 5">NBRC 15940</strain>
    </source>
</reference>
<sequence>MKTITLTKGQAEFFEKFKAFIKSKETEVMILKGYAGTGKTFLVQQLLEWLDTREREYRLMAPTGRAAKVLGTKAQEPAYTIHKSIYSFSLMEEERGGKKGKHLGNVKYHYRTRQNDDVGNTVYIVDEASMVNDTANDGEMYQFGSGRLLQDFIKYSKQEPEKGTCRRKILFVGDPGQLPPVGASFSCALSKDYLRETYELNCESFQLTEVVRQGKDSGILEYATQLRNHLRGEGLRPAFNFSLSDVHRAPRENIVDYYDRAQKKSGLEEVILVTFSNRLALQYNQAIRQQLFPHQHGLQIGDRLMLCTNNYAYEVELLNGDFARVIDMDPEAEEEAVRVDVFDPETKNWSKQEVVLRFRDVFLEVIDSEGEAQEIEGKIIDSLLDSPNRDITALERKALYQHFRNRYPKLKPGSKKFNEKLGEDPYFNALRLKYGYAITGHKAQGGEWQFVFVDFEGTQYMRDEKESIRWSYTAVTRAKGHLLVVR</sequence>
<dbReference type="CDD" id="cd18809">
    <property type="entry name" value="SF1_C_RecD"/>
    <property type="match status" value="1"/>
</dbReference>
<comment type="caution">
    <text evidence="4">The sequence shown here is derived from an EMBL/GenBank/DDBJ whole genome shotgun (WGS) entry which is preliminary data.</text>
</comment>
<protein>
    <submittedName>
        <fullName evidence="4">ATP-dependent endonuclease</fullName>
    </submittedName>
</protein>
<dbReference type="GO" id="GO:0004519">
    <property type="term" value="F:endonuclease activity"/>
    <property type="evidence" value="ECO:0007669"/>
    <property type="project" value="UniProtKB-KW"/>
</dbReference>
<keyword evidence="1" id="KW-0547">Nucleotide-binding</keyword>
<feature type="domain" description="UvrD-like helicase C-terminal" evidence="3">
    <location>
        <begin position="434"/>
        <end position="485"/>
    </location>
</feature>
<evidence type="ECO:0000313" key="5">
    <source>
        <dbReference type="Proteomes" id="UP001310022"/>
    </source>
</evidence>
<dbReference type="Gene3D" id="2.30.30.940">
    <property type="match status" value="1"/>
</dbReference>
<dbReference type="Pfam" id="PF13245">
    <property type="entry name" value="AAA_19"/>
    <property type="match status" value="1"/>
</dbReference>
<evidence type="ECO:0000256" key="1">
    <source>
        <dbReference type="ARBA" id="ARBA00022741"/>
    </source>
</evidence>
<keyword evidence="4" id="KW-0540">Nuclease</keyword>
<dbReference type="GO" id="GO:0003678">
    <property type="term" value="F:DNA helicase activity"/>
    <property type="evidence" value="ECO:0007669"/>
    <property type="project" value="UniProtKB-ARBA"/>
</dbReference>
<dbReference type="InterPro" id="IPR027417">
    <property type="entry name" value="P-loop_NTPase"/>
</dbReference>
<dbReference type="AlphaFoldDB" id="A0AAN4VYJ2"/>
<dbReference type="SUPFAM" id="SSF52540">
    <property type="entry name" value="P-loop containing nucleoside triphosphate hydrolases"/>
    <property type="match status" value="2"/>
</dbReference>
<evidence type="ECO:0000313" key="4">
    <source>
        <dbReference type="EMBL" id="GJM62354.1"/>
    </source>
</evidence>
<evidence type="ECO:0000256" key="2">
    <source>
        <dbReference type="ARBA" id="ARBA00022840"/>
    </source>
</evidence>
<proteinExistence type="predicted"/>
<dbReference type="Pfam" id="PF13538">
    <property type="entry name" value="UvrD_C_2"/>
    <property type="match status" value="1"/>
</dbReference>
<dbReference type="PANTHER" id="PTHR43788">
    <property type="entry name" value="DNA2/NAM7 HELICASE FAMILY MEMBER"/>
    <property type="match status" value="1"/>
</dbReference>
<dbReference type="PANTHER" id="PTHR43788:SF6">
    <property type="entry name" value="DNA HELICASE B"/>
    <property type="match status" value="1"/>
</dbReference>
<dbReference type="GO" id="GO:0005524">
    <property type="term" value="F:ATP binding"/>
    <property type="evidence" value="ECO:0007669"/>
    <property type="project" value="UniProtKB-KW"/>
</dbReference>
<dbReference type="InterPro" id="IPR050534">
    <property type="entry name" value="Coronavir_polyprotein_1ab"/>
</dbReference>
<dbReference type="Proteomes" id="UP001310022">
    <property type="component" value="Unassembled WGS sequence"/>
</dbReference>
<keyword evidence="2" id="KW-0067">ATP-binding</keyword>
<dbReference type="Gene3D" id="3.40.50.300">
    <property type="entry name" value="P-loop containing nucleotide triphosphate hydrolases"/>
    <property type="match status" value="4"/>
</dbReference>
<evidence type="ECO:0000259" key="3">
    <source>
        <dbReference type="Pfam" id="PF13538"/>
    </source>
</evidence>
<keyword evidence="4" id="KW-0255">Endonuclease</keyword>
<organism evidence="4 5">
    <name type="scientific">Persicobacter diffluens</name>
    <dbReference type="NCBI Taxonomy" id="981"/>
    <lineage>
        <taxon>Bacteria</taxon>
        <taxon>Pseudomonadati</taxon>
        <taxon>Bacteroidota</taxon>
        <taxon>Cytophagia</taxon>
        <taxon>Cytophagales</taxon>
        <taxon>Persicobacteraceae</taxon>
        <taxon>Persicobacter</taxon>
    </lineage>
</organism>
<gene>
    <name evidence="4" type="ORF">PEDI_29060</name>
</gene>
<name>A0AAN4VYJ2_9BACT</name>
<dbReference type="EMBL" id="BQKE01000001">
    <property type="protein sequence ID" value="GJM62354.1"/>
    <property type="molecule type" value="Genomic_DNA"/>
</dbReference>
<keyword evidence="4" id="KW-0378">Hydrolase</keyword>